<accession>A0A3D8JTT2</accession>
<gene>
    <name evidence="1" type="ORF">DWV00_23260</name>
</gene>
<keyword evidence="2" id="KW-1185">Reference proteome</keyword>
<organism evidence="1 2">
    <name type="scientific">Trinickia dinghuensis</name>
    <dbReference type="NCBI Taxonomy" id="2291023"/>
    <lineage>
        <taxon>Bacteria</taxon>
        <taxon>Pseudomonadati</taxon>
        <taxon>Pseudomonadota</taxon>
        <taxon>Betaproteobacteria</taxon>
        <taxon>Burkholderiales</taxon>
        <taxon>Burkholderiaceae</taxon>
        <taxon>Trinickia</taxon>
    </lineage>
</organism>
<dbReference type="Proteomes" id="UP000256838">
    <property type="component" value="Unassembled WGS sequence"/>
</dbReference>
<name>A0A3D8JTT2_9BURK</name>
<evidence type="ECO:0000313" key="1">
    <source>
        <dbReference type="EMBL" id="RDU96513.1"/>
    </source>
</evidence>
<comment type="caution">
    <text evidence="1">The sequence shown here is derived from an EMBL/GenBank/DDBJ whole genome shotgun (WGS) entry which is preliminary data.</text>
</comment>
<dbReference type="AlphaFoldDB" id="A0A3D8JTT2"/>
<reference evidence="1 2" key="1">
    <citation type="submission" date="2018-08" db="EMBL/GenBank/DDBJ databases">
        <title>Paraburkholderia sp. DHOM06 isolated from forest soil.</title>
        <authorList>
            <person name="Gao Z.-H."/>
            <person name="Qiu L.-H."/>
        </authorList>
    </citation>
    <scope>NUCLEOTIDE SEQUENCE [LARGE SCALE GENOMIC DNA]</scope>
    <source>
        <strain evidence="1 2">DHOM06</strain>
    </source>
</reference>
<protein>
    <submittedName>
        <fullName evidence="1">Uncharacterized protein</fullName>
    </submittedName>
</protein>
<proteinExistence type="predicted"/>
<dbReference type="OrthoDB" id="7064296at2"/>
<dbReference type="EMBL" id="QRGA01000014">
    <property type="protein sequence ID" value="RDU96513.1"/>
    <property type="molecule type" value="Genomic_DNA"/>
</dbReference>
<sequence>MIESKSRLKPSRYSPEAYLQHVEAFLHEAGGWCERRGLAVERGVVTLREQGIAEYQAPSLGISKDGKSLAKILSAGSRFIGAQGGIDLVGNASRDTLLLCLGKGPALSKPTARMSWLPLFSRVKEDGWYWIDSQVWEAKLVDESLFLKLFTYVSFYEF</sequence>
<dbReference type="RefSeq" id="WP_115535961.1">
    <property type="nucleotide sequence ID" value="NZ_QRGA01000014.1"/>
</dbReference>
<evidence type="ECO:0000313" key="2">
    <source>
        <dbReference type="Proteomes" id="UP000256838"/>
    </source>
</evidence>